<comment type="caution">
    <text evidence="2">The sequence shown here is derived from an EMBL/GenBank/DDBJ whole genome shotgun (WGS) entry which is preliminary data.</text>
</comment>
<accession>E6PQ27</accession>
<sequence length="138" mass="14318">MALINCPECDAKISDKAPACVRCGAPIMTATEPETPLQELLLAQSKAQSGTGHKVEIIVVVFGLIGGIIGFILRPSIPLLGQLPLQIVLTDGARLTGLDTLLKPIAEQSFKLLVGGVVVGILVGLVISTAIKAPKKSD</sequence>
<name>E6PQ27_9ZZZZ</name>
<keyword evidence="1" id="KW-0812">Transmembrane</keyword>
<evidence type="ECO:0000313" key="2">
    <source>
        <dbReference type="EMBL" id="CBH97031.1"/>
    </source>
</evidence>
<gene>
    <name evidence="2" type="ORF">CARN2_1641</name>
</gene>
<feature type="transmembrane region" description="Helical" evidence="1">
    <location>
        <begin position="55"/>
        <end position="73"/>
    </location>
</feature>
<proteinExistence type="predicted"/>
<dbReference type="AlphaFoldDB" id="E6PQ27"/>
<protein>
    <recommendedName>
        <fullName evidence="3">Zinc-ribbon domain-containing protein</fullName>
    </recommendedName>
</protein>
<evidence type="ECO:0000256" key="1">
    <source>
        <dbReference type="SAM" id="Phobius"/>
    </source>
</evidence>
<evidence type="ECO:0008006" key="3">
    <source>
        <dbReference type="Google" id="ProtNLM"/>
    </source>
</evidence>
<keyword evidence="1" id="KW-1133">Transmembrane helix</keyword>
<feature type="transmembrane region" description="Helical" evidence="1">
    <location>
        <begin position="112"/>
        <end position="131"/>
    </location>
</feature>
<dbReference type="EMBL" id="CABM01000040">
    <property type="protein sequence ID" value="CBH97031.1"/>
    <property type="molecule type" value="Genomic_DNA"/>
</dbReference>
<keyword evidence="1" id="KW-0472">Membrane</keyword>
<reference evidence="2" key="1">
    <citation type="submission" date="2009-10" db="EMBL/GenBank/DDBJ databases">
        <title>Diversity of trophic interactions inside an arsenic-rich microbial ecosystem.</title>
        <authorList>
            <person name="Bertin P.N."/>
            <person name="Heinrich-Salmeron A."/>
            <person name="Pelletier E."/>
            <person name="Goulhen-Chollet F."/>
            <person name="Arsene-Ploetze F."/>
            <person name="Gallien S."/>
            <person name="Calteau A."/>
            <person name="Vallenet D."/>
            <person name="Casiot C."/>
            <person name="Chane-Woon-Ming B."/>
            <person name="Giloteaux L."/>
            <person name="Barakat M."/>
            <person name="Bonnefoy V."/>
            <person name="Bruneel O."/>
            <person name="Chandler M."/>
            <person name="Cleiss J."/>
            <person name="Duran R."/>
            <person name="Elbaz-Poulichet F."/>
            <person name="Fonknechten N."/>
            <person name="Lauga B."/>
            <person name="Mornico D."/>
            <person name="Ortet P."/>
            <person name="Schaeffer C."/>
            <person name="Siguier P."/>
            <person name="Alexander Thil Smith A."/>
            <person name="Van Dorsselaer A."/>
            <person name="Weissenbach J."/>
            <person name="Medigue C."/>
            <person name="Le Paslier D."/>
        </authorList>
    </citation>
    <scope>NUCLEOTIDE SEQUENCE</scope>
</reference>
<organism evidence="2">
    <name type="scientific">mine drainage metagenome</name>
    <dbReference type="NCBI Taxonomy" id="410659"/>
    <lineage>
        <taxon>unclassified sequences</taxon>
        <taxon>metagenomes</taxon>
        <taxon>ecological metagenomes</taxon>
    </lineage>
</organism>